<dbReference type="STRING" id="1122184.SAMN02745176_00429"/>
<dbReference type="PANTHER" id="PTHR30465:SF0">
    <property type="entry name" value="OLIGOPEPTIDE TRANSPORT SYSTEM PERMEASE PROTEIN APPB"/>
    <property type="match status" value="1"/>
</dbReference>
<evidence type="ECO:0000256" key="1">
    <source>
        <dbReference type="ARBA" id="ARBA00004651"/>
    </source>
</evidence>
<gene>
    <name evidence="9" type="ORF">SAMN02745176_00429</name>
</gene>
<organism evidence="9 10">
    <name type="scientific">Lutispora thermophila DSM 19022</name>
    <dbReference type="NCBI Taxonomy" id="1122184"/>
    <lineage>
        <taxon>Bacteria</taxon>
        <taxon>Bacillati</taxon>
        <taxon>Bacillota</taxon>
        <taxon>Clostridia</taxon>
        <taxon>Lutisporales</taxon>
        <taxon>Lutisporaceae</taxon>
        <taxon>Lutispora</taxon>
    </lineage>
</organism>
<feature type="transmembrane region" description="Helical" evidence="7">
    <location>
        <begin position="101"/>
        <end position="123"/>
    </location>
</feature>
<name>A0A1M6BEN6_9FIRM</name>
<evidence type="ECO:0000259" key="8">
    <source>
        <dbReference type="PROSITE" id="PS50928"/>
    </source>
</evidence>
<dbReference type="CDD" id="cd06261">
    <property type="entry name" value="TM_PBP2"/>
    <property type="match status" value="1"/>
</dbReference>
<comment type="subcellular location">
    <subcellularLocation>
        <location evidence="1 7">Cell membrane</location>
        <topology evidence="1 7">Multi-pass membrane protein</topology>
    </subcellularLocation>
</comment>
<keyword evidence="10" id="KW-1185">Reference proteome</keyword>
<accession>A0A1M6BEN6</accession>
<dbReference type="GO" id="GO:0005886">
    <property type="term" value="C:plasma membrane"/>
    <property type="evidence" value="ECO:0007669"/>
    <property type="project" value="UniProtKB-SubCell"/>
</dbReference>
<dbReference type="PROSITE" id="PS50928">
    <property type="entry name" value="ABC_TM1"/>
    <property type="match status" value="1"/>
</dbReference>
<dbReference type="PANTHER" id="PTHR30465">
    <property type="entry name" value="INNER MEMBRANE ABC TRANSPORTER"/>
    <property type="match status" value="1"/>
</dbReference>
<feature type="transmembrane region" description="Helical" evidence="7">
    <location>
        <begin position="236"/>
        <end position="255"/>
    </location>
</feature>
<feature type="transmembrane region" description="Helical" evidence="7">
    <location>
        <begin position="275"/>
        <end position="301"/>
    </location>
</feature>
<dbReference type="Pfam" id="PF19300">
    <property type="entry name" value="BPD_transp_1_N"/>
    <property type="match status" value="1"/>
</dbReference>
<reference evidence="9 10" key="1">
    <citation type="submission" date="2016-11" db="EMBL/GenBank/DDBJ databases">
        <authorList>
            <person name="Jaros S."/>
            <person name="Januszkiewicz K."/>
            <person name="Wedrychowicz H."/>
        </authorList>
    </citation>
    <scope>NUCLEOTIDE SEQUENCE [LARGE SCALE GENOMIC DNA]</scope>
    <source>
        <strain evidence="9 10">DSM 19022</strain>
    </source>
</reference>
<dbReference type="SUPFAM" id="SSF161098">
    <property type="entry name" value="MetI-like"/>
    <property type="match status" value="1"/>
</dbReference>
<keyword evidence="4 7" id="KW-0812">Transmembrane</keyword>
<dbReference type="OrthoDB" id="9773221at2"/>
<dbReference type="Gene3D" id="1.10.3720.10">
    <property type="entry name" value="MetI-like"/>
    <property type="match status" value="1"/>
</dbReference>
<feature type="transmembrane region" description="Helical" evidence="7">
    <location>
        <begin position="175"/>
        <end position="193"/>
    </location>
</feature>
<proteinExistence type="inferred from homology"/>
<evidence type="ECO:0000256" key="7">
    <source>
        <dbReference type="RuleBase" id="RU363032"/>
    </source>
</evidence>
<feature type="transmembrane region" description="Helical" evidence="7">
    <location>
        <begin position="12"/>
        <end position="30"/>
    </location>
</feature>
<comment type="similarity">
    <text evidence="7">Belongs to the binding-protein-dependent transport system permease family.</text>
</comment>
<evidence type="ECO:0000313" key="10">
    <source>
        <dbReference type="Proteomes" id="UP000184442"/>
    </source>
</evidence>
<dbReference type="GO" id="GO:0055085">
    <property type="term" value="P:transmembrane transport"/>
    <property type="evidence" value="ECO:0007669"/>
    <property type="project" value="InterPro"/>
</dbReference>
<keyword evidence="5 7" id="KW-1133">Transmembrane helix</keyword>
<dbReference type="InterPro" id="IPR045621">
    <property type="entry name" value="BPD_transp_1_N"/>
</dbReference>
<keyword evidence="2 7" id="KW-0813">Transport</keyword>
<keyword evidence="6 7" id="KW-0472">Membrane</keyword>
<feature type="domain" description="ABC transmembrane type-1" evidence="8">
    <location>
        <begin position="97"/>
        <end position="294"/>
    </location>
</feature>
<evidence type="ECO:0000256" key="4">
    <source>
        <dbReference type="ARBA" id="ARBA00022692"/>
    </source>
</evidence>
<dbReference type="Pfam" id="PF00528">
    <property type="entry name" value="BPD_transp_1"/>
    <property type="match status" value="1"/>
</dbReference>
<dbReference type="InterPro" id="IPR035906">
    <property type="entry name" value="MetI-like_sf"/>
</dbReference>
<protein>
    <submittedName>
        <fullName evidence="9">Oligopeptide transport system permease protein</fullName>
    </submittedName>
</protein>
<dbReference type="EMBL" id="FQZS01000003">
    <property type="protein sequence ID" value="SHI47201.1"/>
    <property type="molecule type" value="Genomic_DNA"/>
</dbReference>
<evidence type="ECO:0000256" key="2">
    <source>
        <dbReference type="ARBA" id="ARBA00022448"/>
    </source>
</evidence>
<evidence type="ECO:0000256" key="5">
    <source>
        <dbReference type="ARBA" id="ARBA00022989"/>
    </source>
</evidence>
<dbReference type="InterPro" id="IPR000515">
    <property type="entry name" value="MetI-like"/>
</dbReference>
<evidence type="ECO:0000256" key="3">
    <source>
        <dbReference type="ARBA" id="ARBA00022475"/>
    </source>
</evidence>
<keyword evidence="3" id="KW-1003">Cell membrane</keyword>
<evidence type="ECO:0000313" key="9">
    <source>
        <dbReference type="EMBL" id="SHI47201.1"/>
    </source>
</evidence>
<dbReference type="AlphaFoldDB" id="A0A1M6BEN6"/>
<evidence type="ECO:0000256" key="6">
    <source>
        <dbReference type="ARBA" id="ARBA00023136"/>
    </source>
</evidence>
<dbReference type="Proteomes" id="UP000184442">
    <property type="component" value="Unassembled WGS sequence"/>
</dbReference>
<dbReference type="RefSeq" id="WP_073023986.1">
    <property type="nucleotide sequence ID" value="NZ_FQZS01000003.1"/>
</dbReference>
<sequence length="314" mass="35201">MLKYSLKRLGQSLITLFIIVTVVFLLMRLMPEEGYFGQAYEKLDEAQREAILAGMGLRDPIHIQLLNFYKSILSGDLGVSNIYRPKVPIAEILKSKIPYSLYFGLTAVAISLVFGVSLGILMARSKSKFWDKLGTCYIVFINAVPAAVYYLFIQLYLTGIFNVPMLFKADDPRTWILPAISMSLGGTASYAMWMRRYMVDELNKDYVKLARAKGLRNKAIMVKHVFRNAFVPMAQYLPSTILYTIAGSIYIESLYSIPGMGGLLVDVIQRQDNTVVQALVLIYSSIGIVGLFLGDILMALFDPRINLNKKGGAR</sequence>
<feature type="transmembrane region" description="Helical" evidence="7">
    <location>
        <begin position="135"/>
        <end position="155"/>
    </location>
</feature>